<dbReference type="GO" id="GO:0004519">
    <property type="term" value="F:endonuclease activity"/>
    <property type="evidence" value="ECO:0007669"/>
    <property type="project" value="UniProtKB-KW"/>
</dbReference>
<dbReference type="EMBL" id="JASPKY010000080">
    <property type="protein sequence ID" value="KAK9738947.1"/>
    <property type="molecule type" value="Genomic_DNA"/>
</dbReference>
<evidence type="ECO:0000256" key="2">
    <source>
        <dbReference type="ARBA" id="ARBA00022723"/>
    </source>
</evidence>
<evidence type="ECO:0000313" key="12">
    <source>
        <dbReference type="Proteomes" id="UP001458880"/>
    </source>
</evidence>
<dbReference type="CDD" id="cd09272">
    <property type="entry name" value="RNase_HI_RT_Ty1"/>
    <property type="match status" value="1"/>
</dbReference>
<evidence type="ECO:0000256" key="1">
    <source>
        <dbReference type="ARBA" id="ARBA00022722"/>
    </source>
</evidence>
<dbReference type="GO" id="GO:0016787">
    <property type="term" value="F:hydrolase activity"/>
    <property type="evidence" value="ECO:0007669"/>
    <property type="project" value="UniProtKB-KW"/>
</dbReference>
<gene>
    <name evidence="11" type="ORF">QE152_g9398</name>
</gene>
<dbReference type="GO" id="GO:0003887">
    <property type="term" value="F:DNA-directed DNA polymerase activity"/>
    <property type="evidence" value="ECO:0007669"/>
    <property type="project" value="UniProtKB-KW"/>
</dbReference>
<evidence type="ECO:0000256" key="5">
    <source>
        <dbReference type="ARBA" id="ARBA00022842"/>
    </source>
</evidence>
<keyword evidence="1" id="KW-0540">Nuclease</keyword>
<organism evidence="11 12">
    <name type="scientific">Popillia japonica</name>
    <name type="common">Japanese beetle</name>
    <dbReference type="NCBI Taxonomy" id="7064"/>
    <lineage>
        <taxon>Eukaryota</taxon>
        <taxon>Metazoa</taxon>
        <taxon>Ecdysozoa</taxon>
        <taxon>Arthropoda</taxon>
        <taxon>Hexapoda</taxon>
        <taxon>Insecta</taxon>
        <taxon>Pterygota</taxon>
        <taxon>Neoptera</taxon>
        <taxon>Endopterygota</taxon>
        <taxon>Coleoptera</taxon>
        <taxon>Polyphaga</taxon>
        <taxon>Scarabaeiformia</taxon>
        <taxon>Scarabaeidae</taxon>
        <taxon>Rutelinae</taxon>
        <taxon>Popillia</taxon>
    </lineage>
</organism>
<keyword evidence="8" id="KW-0239">DNA-directed DNA polymerase</keyword>
<keyword evidence="6" id="KW-0229">DNA integration</keyword>
<comment type="caution">
    <text evidence="11">The sequence shown here is derived from an EMBL/GenBank/DDBJ whole genome shotgun (WGS) entry which is preliminary data.</text>
</comment>
<dbReference type="PANTHER" id="PTHR42648:SF11">
    <property type="entry name" value="TRANSPOSON TY4-P GAG-POL POLYPROTEIN"/>
    <property type="match status" value="1"/>
</dbReference>
<keyword evidence="3" id="KW-0255">Endonuclease</keyword>
<keyword evidence="12" id="KW-1185">Reference proteome</keyword>
<dbReference type="GO" id="GO:0006310">
    <property type="term" value="P:DNA recombination"/>
    <property type="evidence" value="ECO:0007669"/>
    <property type="project" value="UniProtKB-KW"/>
</dbReference>
<name>A0AAW1LYA0_POPJA</name>
<keyword evidence="8" id="KW-0808">Transferase</keyword>
<proteinExistence type="predicted"/>
<evidence type="ECO:0000256" key="3">
    <source>
        <dbReference type="ARBA" id="ARBA00022759"/>
    </source>
</evidence>
<evidence type="ECO:0000256" key="9">
    <source>
        <dbReference type="ARBA" id="ARBA00023172"/>
    </source>
</evidence>
<evidence type="ECO:0000256" key="10">
    <source>
        <dbReference type="SAM" id="MobiDB-lite"/>
    </source>
</evidence>
<evidence type="ECO:0000313" key="11">
    <source>
        <dbReference type="EMBL" id="KAK9738947.1"/>
    </source>
</evidence>
<dbReference type="InterPro" id="IPR012337">
    <property type="entry name" value="RNaseH-like_sf"/>
</dbReference>
<dbReference type="SUPFAM" id="SSF53098">
    <property type="entry name" value="Ribonuclease H-like"/>
    <property type="match status" value="1"/>
</dbReference>
<keyword evidence="2" id="KW-0479">Metal-binding</keyword>
<dbReference type="Gene3D" id="3.30.420.10">
    <property type="entry name" value="Ribonuclease H-like superfamily/Ribonuclease H"/>
    <property type="match status" value="1"/>
</dbReference>
<protein>
    <recommendedName>
        <fullName evidence="13">Copia protein</fullName>
    </recommendedName>
</protein>
<reference evidence="11 12" key="1">
    <citation type="journal article" date="2024" name="BMC Genomics">
        <title>De novo assembly and annotation of Popillia japonica's genome with initial clues to its potential as an invasive pest.</title>
        <authorList>
            <person name="Cucini C."/>
            <person name="Boschi S."/>
            <person name="Funari R."/>
            <person name="Cardaioli E."/>
            <person name="Iannotti N."/>
            <person name="Marturano G."/>
            <person name="Paoli F."/>
            <person name="Bruttini M."/>
            <person name="Carapelli A."/>
            <person name="Frati F."/>
            <person name="Nardi F."/>
        </authorList>
    </citation>
    <scope>NUCLEOTIDE SEQUENCE [LARGE SCALE GENOMIC DNA]</scope>
    <source>
        <strain evidence="11">DMR45628</strain>
    </source>
</reference>
<evidence type="ECO:0000256" key="6">
    <source>
        <dbReference type="ARBA" id="ARBA00022908"/>
    </source>
</evidence>
<dbReference type="PANTHER" id="PTHR42648">
    <property type="entry name" value="TRANSPOSASE, PUTATIVE-RELATED"/>
    <property type="match status" value="1"/>
</dbReference>
<dbReference type="InterPro" id="IPR036397">
    <property type="entry name" value="RNaseH_sf"/>
</dbReference>
<evidence type="ECO:0000256" key="8">
    <source>
        <dbReference type="ARBA" id="ARBA00022932"/>
    </source>
</evidence>
<keyword evidence="9" id="KW-0233">DNA recombination</keyword>
<dbReference type="Proteomes" id="UP001458880">
    <property type="component" value="Unassembled WGS sequence"/>
</dbReference>
<keyword evidence="4" id="KW-0378">Hydrolase</keyword>
<feature type="region of interest" description="Disordered" evidence="10">
    <location>
        <begin position="97"/>
        <end position="135"/>
    </location>
</feature>
<dbReference type="AlphaFoldDB" id="A0AAW1LYA0"/>
<dbReference type="GO" id="GO:0003676">
    <property type="term" value="F:nucleic acid binding"/>
    <property type="evidence" value="ECO:0007669"/>
    <property type="project" value="InterPro"/>
</dbReference>
<evidence type="ECO:0008006" key="13">
    <source>
        <dbReference type="Google" id="ProtNLM"/>
    </source>
</evidence>
<evidence type="ECO:0000256" key="4">
    <source>
        <dbReference type="ARBA" id="ARBA00022801"/>
    </source>
</evidence>
<dbReference type="GO" id="GO:0003964">
    <property type="term" value="F:RNA-directed DNA polymerase activity"/>
    <property type="evidence" value="ECO:0007669"/>
    <property type="project" value="UniProtKB-KW"/>
</dbReference>
<accession>A0AAW1LYA0</accession>
<sequence>MDTLLKDLDAMEGKNLITREFINCWRAEEERENRTIVEAARSMLNSSKLSKRLWAEACNTAAYLLNRTGKSSDQNKAPFELWYGRSVGRLDHLTASVSGGSRDCDDSDEEDEAKLSTQQTSGYPKENRKSKRQRRKPVWIENDEFLMMAGAVGKEQRDPNSSKIIRGAIKLAKNPEYHRRSKHIEVRHFYVRERFLNGELKLEHISGRDQVADLLTKPLERVRFIFLRGSIGVQMDISTCS</sequence>
<evidence type="ECO:0000256" key="7">
    <source>
        <dbReference type="ARBA" id="ARBA00022918"/>
    </source>
</evidence>
<keyword evidence="8" id="KW-0548">Nucleotidyltransferase</keyword>
<keyword evidence="7" id="KW-0695">RNA-directed DNA polymerase</keyword>
<dbReference type="GO" id="GO:0015074">
    <property type="term" value="P:DNA integration"/>
    <property type="evidence" value="ECO:0007669"/>
    <property type="project" value="UniProtKB-KW"/>
</dbReference>
<keyword evidence="5" id="KW-0460">Magnesium</keyword>
<dbReference type="InterPro" id="IPR039537">
    <property type="entry name" value="Retrotran_Ty1/copia-like"/>
</dbReference>
<dbReference type="GO" id="GO:0046872">
    <property type="term" value="F:metal ion binding"/>
    <property type="evidence" value="ECO:0007669"/>
    <property type="project" value="UniProtKB-KW"/>
</dbReference>